<evidence type="ECO:0000313" key="1">
    <source>
        <dbReference type="EMBL" id="CAD8636301.1"/>
    </source>
</evidence>
<accession>A0A7S0ME43</accession>
<proteinExistence type="predicted"/>
<organism evidence="1">
    <name type="scientific">Cryptomonas curvata</name>
    <dbReference type="NCBI Taxonomy" id="233186"/>
    <lineage>
        <taxon>Eukaryota</taxon>
        <taxon>Cryptophyceae</taxon>
        <taxon>Cryptomonadales</taxon>
        <taxon>Cryptomonadaceae</taxon>
        <taxon>Cryptomonas</taxon>
    </lineage>
</organism>
<gene>
    <name evidence="1" type="ORF">CCUR1050_LOCUS13983</name>
</gene>
<sequence length="104" mass="12311">MLQSEFVKARNRFGEPDRFYHDPDIRAASFTEFRSDNCQGKRFQTCSNAKPPGCMTMNQPLKKFKGVCARWAQKHSQSWFSLCYEIDLFLIVRFRKLLLSHEKN</sequence>
<reference evidence="1" key="1">
    <citation type="submission" date="2021-01" db="EMBL/GenBank/DDBJ databases">
        <authorList>
            <person name="Corre E."/>
            <person name="Pelletier E."/>
            <person name="Niang G."/>
            <person name="Scheremetjew M."/>
            <person name="Finn R."/>
            <person name="Kale V."/>
            <person name="Holt S."/>
            <person name="Cochrane G."/>
            <person name="Meng A."/>
            <person name="Brown T."/>
            <person name="Cohen L."/>
        </authorList>
    </citation>
    <scope>NUCLEOTIDE SEQUENCE</scope>
    <source>
        <strain evidence="1">CCAP979/52</strain>
    </source>
</reference>
<name>A0A7S0ME43_9CRYP</name>
<protein>
    <submittedName>
        <fullName evidence="1">Uncharacterized protein</fullName>
    </submittedName>
</protein>
<dbReference type="AlphaFoldDB" id="A0A7S0ME43"/>
<dbReference type="EMBL" id="HBEZ01025322">
    <property type="protein sequence ID" value="CAD8636301.1"/>
    <property type="molecule type" value="Transcribed_RNA"/>
</dbReference>